<proteinExistence type="predicted"/>
<organism evidence="1 2">
    <name type="scientific">Coprinopsis marcescibilis</name>
    <name type="common">Agaric fungus</name>
    <name type="synonym">Psathyrella marcescibilis</name>
    <dbReference type="NCBI Taxonomy" id="230819"/>
    <lineage>
        <taxon>Eukaryota</taxon>
        <taxon>Fungi</taxon>
        <taxon>Dikarya</taxon>
        <taxon>Basidiomycota</taxon>
        <taxon>Agaricomycotina</taxon>
        <taxon>Agaricomycetes</taxon>
        <taxon>Agaricomycetidae</taxon>
        <taxon>Agaricales</taxon>
        <taxon>Agaricineae</taxon>
        <taxon>Psathyrellaceae</taxon>
        <taxon>Coprinopsis</taxon>
    </lineage>
</organism>
<dbReference type="GO" id="GO:0003724">
    <property type="term" value="F:RNA helicase activity"/>
    <property type="evidence" value="ECO:0007669"/>
    <property type="project" value="TreeGrafter"/>
</dbReference>
<dbReference type="AlphaFoldDB" id="A0A5C3KHF4"/>
<dbReference type="OrthoDB" id="5575at2759"/>
<dbReference type="FunFam" id="1.10.150.20:FF:000013">
    <property type="entry name" value="U5 small nuclear ribonucleoprotein kDa helicase"/>
    <property type="match status" value="1"/>
</dbReference>
<dbReference type="STRING" id="230819.A0A5C3KHF4"/>
<protein>
    <submittedName>
        <fullName evidence="1">Sec63-domain-containing protein</fullName>
    </submittedName>
</protein>
<dbReference type="GO" id="GO:0005681">
    <property type="term" value="C:spliceosomal complex"/>
    <property type="evidence" value="ECO:0007669"/>
    <property type="project" value="TreeGrafter"/>
</dbReference>
<dbReference type="SUPFAM" id="SSF158702">
    <property type="entry name" value="Sec63 N-terminal domain-like"/>
    <property type="match status" value="1"/>
</dbReference>
<dbReference type="EMBL" id="ML210348">
    <property type="protein sequence ID" value="TFK19295.1"/>
    <property type="molecule type" value="Genomic_DNA"/>
</dbReference>
<sequence>MSSNAWLNALCAVDVSQMCVQGMWETDSPLKQIPHFESEAIKRCKDAGVNSVYDIMELEDDTRNKLLQMNPAQMCVPFRIQSSPSSDEYVAVGVTWPHASSRSYFGRESPTGQGRLHRWCSNLPPSCAFSGRRRRGRRRAFRSRRHRPLLPTQENGQLVARCWGP</sequence>
<evidence type="ECO:0000313" key="2">
    <source>
        <dbReference type="Proteomes" id="UP000307440"/>
    </source>
</evidence>
<name>A0A5C3KHF4_COPMA</name>
<dbReference type="Gene3D" id="1.10.150.20">
    <property type="entry name" value="5' to 3' exonuclease, C-terminal subdomain"/>
    <property type="match status" value="1"/>
</dbReference>
<dbReference type="PANTHER" id="PTHR24075">
    <property type="entry name" value="SEC63 DOMAIN-CONTAINING"/>
    <property type="match status" value="1"/>
</dbReference>
<evidence type="ECO:0000313" key="1">
    <source>
        <dbReference type="EMBL" id="TFK19295.1"/>
    </source>
</evidence>
<reference evidence="1 2" key="1">
    <citation type="journal article" date="2019" name="Nat. Ecol. Evol.">
        <title>Megaphylogeny resolves global patterns of mushroom evolution.</title>
        <authorList>
            <person name="Varga T."/>
            <person name="Krizsan K."/>
            <person name="Foldi C."/>
            <person name="Dima B."/>
            <person name="Sanchez-Garcia M."/>
            <person name="Sanchez-Ramirez S."/>
            <person name="Szollosi G.J."/>
            <person name="Szarkandi J.G."/>
            <person name="Papp V."/>
            <person name="Albert L."/>
            <person name="Andreopoulos W."/>
            <person name="Angelini C."/>
            <person name="Antonin V."/>
            <person name="Barry K.W."/>
            <person name="Bougher N.L."/>
            <person name="Buchanan P."/>
            <person name="Buyck B."/>
            <person name="Bense V."/>
            <person name="Catcheside P."/>
            <person name="Chovatia M."/>
            <person name="Cooper J."/>
            <person name="Damon W."/>
            <person name="Desjardin D."/>
            <person name="Finy P."/>
            <person name="Geml J."/>
            <person name="Haridas S."/>
            <person name="Hughes K."/>
            <person name="Justo A."/>
            <person name="Karasinski D."/>
            <person name="Kautmanova I."/>
            <person name="Kiss B."/>
            <person name="Kocsube S."/>
            <person name="Kotiranta H."/>
            <person name="LaButti K.M."/>
            <person name="Lechner B.E."/>
            <person name="Liimatainen K."/>
            <person name="Lipzen A."/>
            <person name="Lukacs Z."/>
            <person name="Mihaltcheva S."/>
            <person name="Morgado L.N."/>
            <person name="Niskanen T."/>
            <person name="Noordeloos M.E."/>
            <person name="Ohm R.A."/>
            <person name="Ortiz-Santana B."/>
            <person name="Ovrebo C."/>
            <person name="Racz N."/>
            <person name="Riley R."/>
            <person name="Savchenko A."/>
            <person name="Shiryaev A."/>
            <person name="Soop K."/>
            <person name="Spirin V."/>
            <person name="Szebenyi C."/>
            <person name="Tomsovsky M."/>
            <person name="Tulloss R.E."/>
            <person name="Uehling J."/>
            <person name="Grigoriev I.V."/>
            <person name="Vagvolgyi C."/>
            <person name="Papp T."/>
            <person name="Martin F.M."/>
            <person name="Miettinen O."/>
            <person name="Hibbett D.S."/>
            <person name="Nagy L.G."/>
        </authorList>
    </citation>
    <scope>NUCLEOTIDE SEQUENCE [LARGE SCALE GENOMIC DNA]</scope>
    <source>
        <strain evidence="1 2">CBS 121175</strain>
    </source>
</reference>
<keyword evidence="2" id="KW-1185">Reference proteome</keyword>
<gene>
    <name evidence="1" type="ORF">FA15DRAFT_215025</name>
</gene>
<accession>A0A5C3KHF4</accession>
<dbReference type="Proteomes" id="UP000307440">
    <property type="component" value="Unassembled WGS sequence"/>
</dbReference>
<dbReference type="GO" id="GO:0000388">
    <property type="term" value="P:spliceosome conformational change to release U4 (or U4atac) and U1 (or U11)"/>
    <property type="evidence" value="ECO:0007669"/>
    <property type="project" value="TreeGrafter"/>
</dbReference>
<dbReference type="GO" id="GO:0003723">
    <property type="term" value="F:RNA binding"/>
    <property type="evidence" value="ECO:0007669"/>
    <property type="project" value="TreeGrafter"/>
</dbReference>
<dbReference type="PANTHER" id="PTHR24075:SF5">
    <property type="entry name" value="U5 SMALL NUCLEAR RIBONUCLEOPROTEIN 200 KDA HELICASE"/>
    <property type="match status" value="1"/>
</dbReference>